<evidence type="ECO:0000313" key="2">
    <source>
        <dbReference type="Proteomes" id="UP000604001"/>
    </source>
</evidence>
<dbReference type="EMBL" id="JACMYC010000003">
    <property type="protein sequence ID" value="MBC2960161.1"/>
    <property type="molecule type" value="Genomic_DNA"/>
</dbReference>
<sequence length="356" mass="37549">MPNDHDRTSAAAIRLFFDQRAADSAGGDRHGSSDLLRHLGARGLIDAPTLRATFDLIRGVARADLAAAFSLWSHAMVLECLRAAPTALLAEHATRLRQPTAWGSTAMAPTIKYLAGLGDLPVTYRRHDVTLVLDGRIPWASNLFDDNVVLVLTARSADPAGGDPLVLAVDGRDPTVRLGAPLPLLALESTASSTVELDGTRIPSGAVISDDLTGYMRAMKPRLLLLQTAYCLGLADAAITAGAEGLHRAAPTHLTEHSTLAATTATLTETVRTALDALDNSRNPPISDIVRTRLHAAQVAGAAVALEVRLAGGAGFLATSPTARRHREAAFLPIQTPTESQLFLELGREGIGTGRL</sequence>
<protein>
    <submittedName>
        <fullName evidence="1">Acyl-CoA/acyl-ACP dehydrogenase</fullName>
    </submittedName>
</protein>
<dbReference type="InterPro" id="IPR036250">
    <property type="entry name" value="AcylCo_DH-like_C"/>
</dbReference>
<dbReference type="RefSeq" id="WP_186345402.1">
    <property type="nucleotide sequence ID" value="NZ_BMMR01000003.1"/>
</dbReference>
<dbReference type="SUPFAM" id="SSF56645">
    <property type="entry name" value="Acyl-CoA dehydrogenase NM domain-like"/>
    <property type="match status" value="1"/>
</dbReference>
<dbReference type="Gene3D" id="2.40.110.10">
    <property type="entry name" value="Butyryl-CoA Dehydrogenase, subunit A, domain 2"/>
    <property type="match status" value="1"/>
</dbReference>
<reference evidence="1 2" key="1">
    <citation type="submission" date="2020-08" db="EMBL/GenBank/DDBJ databases">
        <title>novel species in genus Nocardioides.</title>
        <authorList>
            <person name="Zhang G."/>
        </authorList>
    </citation>
    <scope>NUCLEOTIDE SEQUENCE [LARGE SCALE GENOMIC DNA]</scope>
    <source>
        <strain evidence="1 2">SC8A-24</strain>
    </source>
</reference>
<dbReference type="InterPro" id="IPR046373">
    <property type="entry name" value="Acyl-CoA_Oxase/DH_mid-dom_sf"/>
</dbReference>
<name>A0ABR6U8J8_9ACTN</name>
<accession>A0ABR6U8J8</accession>
<comment type="caution">
    <text evidence="1">The sequence shown here is derived from an EMBL/GenBank/DDBJ whole genome shotgun (WGS) entry which is preliminary data.</text>
</comment>
<dbReference type="SUPFAM" id="SSF47203">
    <property type="entry name" value="Acyl-CoA dehydrogenase C-terminal domain-like"/>
    <property type="match status" value="1"/>
</dbReference>
<proteinExistence type="predicted"/>
<keyword evidence="2" id="KW-1185">Reference proteome</keyword>
<organism evidence="1 2">
    <name type="scientific">Nocardioides deserti</name>
    <dbReference type="NCBI Taxonomy" id="1588644"/>
    <lineage>
        <taxon>Bacteria</taxon>
        <taxon>Bacillati</taxon>
        <taxon>Actinomycetota</taxon>
        <taxon>Actinomycetes</taxon>
        <taxon>Propionibacteriales</taxon>
        <taxon>Nocardioidaceae</taxon>
        <taxon>Nocardioides</taxon>
    </lineage>
</organism>
<dbReference type="InterPro" id="IPR009100">
    <property type="entry name" value="AcylCoA_DH/oxidase_NM_dom_sf"/>
</dbReference>
<dbReference type="Proteomes" id="UP000604001">
    <property type="component" value="Unassembled WGS sequence"/>
</dbReference>
<gene>
    <name evidence="1" type="ORF">H7344_07615</name>
</gene>
<evidence type="ECO:0000313" key="1">
    <source>
        <dbReference type="EMBL" id="MBC2960161.1"/>
    </source>
</evidence>
<dbReference type="Gene3D" id="1.20.140.10">
    <property type="entry name" value="Butyryl-CoA Dehydrogenase, subunit A, domain 3"/>
    <property type="match status" value="1"/>
</dbReference>